<proteinExistence type="predicted"/>
<keyword evidence="1" id="KW-0812">Transmembrane</keyword>
<protein>
    <submittedName>
        <fullName evidence="2">Uncharacterized protein</fullName>
    </submittedName>
</protein>
<dbReference type="AlphaFoldDB" id="A0A1H1LVF5"/>
<dbReference type="RefSeq" id="WP_090271805.1">
    <property type="nucleotide sequence ID" value="NZ_LT629748.1"/>
</dbReference>
<dbReference type="STRING" id="797277.SAMN05216198_0404"/>
<keyword evidence="3" id="KW-1185">Reference proteome</keyword>
<accession>A0A1H1LVF5</accession>
<feature type="transmembrane region" description="Helical" evidence="1">
    <location>
        <begin position="91"/>
        <end position="110"/>
    </location>
</feature>
<feature type="transmembrane region" description="Helical" evidence="1">
    <location>
        <begin position="12"/>
        <end position="31"/>
    </location>
</feature>
<name>A0A1H1LVF5_9GAMM</name>
<evidence type="ECO:0000256" key="1">
    <source>
        <dbReference type="SAM" id="Phobius"/>
    </source>
</evidence>
<dbReference type="Proteomes" id="UP000243426">
    <property type="component" value="Chromosome I"/>
</dbReference>
<reference evidence="3" key="1">
    <citation type="submission" date="2016-10" db="EMBL/GenBank/DDBJ databases">
        <authorList>
            <person name="Varghese N."/>
            <person name="Submissions S."/>
        </authorList>
    </citation>
    <scope>NUCLEOTIDE SEQUENCE [LARGE SCALE GENOMIC DNA]</scope>
    <source>
        <strain evidence="3">2SM5</strain>
    </source>
</reference>
<dbReference type="OrthoDB" id="8549814at2"/>
<evidence type="ECO:0000313" key="2">
    <source>
        <dbReference type="EMBL" id="SDR78407.1"/>
    </source>
</evidence>
<evidence type="ECO:0000313" key="3">
    <source>
        <dbReference type="Proteomes" id="UP000243426"/>
    </source>
</evidence>
<gene>
    <name evidence="2" type="ORF">SAMN05216198_0404</name>
</gene>
<organism evidence="2 3">
    <name type="scientific">Halopseudomonas litoralis</name>
    <dbReference type="NCBI Taxonomy" id="797277"/>
    <lineage>
        <taxon>Bacteria</taxon>
        <taxon>Pseudomonadati</taxon>
        <taxon>Pseudomonadota</taxon>
        <taxon>Gammaproteobacteria</taxon>
        <taxon>Pseudomonadales</taxon>
        <taxon>Pseudomonadaceae</taxon>
        <taxon>Halopseudomonas</taxon>
    </lineage>
</organism>
<sequence length="114" mass="12599">MTIPPWHPLHLIIGLTVWAIWFVVLYGGLSVACELVPPDPAQGALTWLNALLWFSTLLVTVLLGVAAWRCARVTPDDTQPNRRFIARTSAALYFLSAFATLVLAVPTWFLPPCV</sequence>
<feature type="transmembrane region" description="Helical" evidence="1">
    <location>
        <begin position="51"/>
        <end position="71"/>
    </location>
</feature>
<keyword evidence="1" id="KW-0472">Membrane</keyword>
<dbReference type="EMBL" id="LT629748">
    <property type="protein sequence ID" value="SDR78407.1"/>
    <property type="molecule type" value="Genomic_DNA"/>
</dbReference>
<keyword evidence="1" id="KW-1133">Transmembrane helix</keyword>